<keyword evidence="2" id="KW-1185">Reference proteome</keyword>
<organism evidence="1 2">
    <name type="scientific">Benzoatithermus flavus</name>
    <dbReference type="NCBI Taxonomy" id="3108223"/>
    <lineage>
        <taxon>Bacteria</taxon>
        <taxon>Pseudomonadati</taxon>
        <taxon>Pseudomonadota</taxon>
        <taxon>Alphaproteobacteria</taxon>
        <taxon>Geminicoccales</taxon>
        <taxon>Geminicoccaceae</taxon>
        <taxon>Benzoatithermus</taxon>
    </lineage>
</organism>
<protein>
    <submittedName>
        <fullName evidence="1">Uncharacterized protein</fullName>
    </submittedName>
</protein>
<dbReference type="Proteomes" id="UP001375743">
    <property type="component" value="Unassembled WGS sequence"/>
</dbReference>
<reference evidence="1 2" key="1">
    <citation type="submission" date="2024-01" db="EMBL/GenBank/DDBJ databases">
        <title>Multi-omics insights into the function and evolution of sodium benzoate biodegradation pathways in Benzoatithermus flavus gen. nov., sp. nov. from hot spring.</title>
        <authorList>
            <person name="Hu C.-J."/>
            <person name="Li W.-J."/>
        </authorList>
    </citation>
    <scope>NUCLEOTIDE SEQUENCE [LARGE SCALE GENOMIC DNA]</scope>
    <source>
        <strain evidence="1 2">SYSU G07066</strain>
    </source>
</reference>
<name>A0ABU8XZ37_9PROT</name>
<gene>
    <name evidence="1" type="ORF">U1T56_23785</name>
</gene>
<dbReference type="RefSeq" id="WP_418162010.1">
    <property type="nucleotide sequence ID" value="NZ_JBBLZC010000056.1"/>
</dbReference>
<evidence type="ECO:0000313" key="2">
    <source>
        <dbReference type="Proteomes" id="UP001375743"/>
    </source>
</evidence>
<dbReference type="EMBL" id="JBBLZC010000056">
    <property type="protein sequence ID" value="MEK0086176.1"/>
    <property type="molecule type" value="Genomic_DNA"/>
</dbReference>
<comment type="caution">
    <text evidence="1">The sequence shown here is derived from an EMBL/GenBank/DDBJ whole genome shotgun (WGS) entry which is preliminary data.</text>
</comment>
<sequence>MIFTKKFLVAKIEEKANVNLYTLLDLDNFDKITTIGVKADVKEREVVETKIRISLKRLSFKDEKGQQIWVDVADTFLVDIRREDA</sequence>
<accession>A0ABU8XZ37</accession>
<proteinExistence type="predicted"/>
<evidence type="ECO:0000313" key="1">
    <source>
        <dbReference type="EMBL" id="MEK0086176.1"/>
    </source>
</evidence>